<evidence type="ECO:0000256" key="1">
    <source>
        <dbReference type="ARBA" id="ARBA00004141"/>
    </source>
</evidence>
<keyword evidence="8 11" id="KW-0472">Membrane</keyword>
<evidence type="ECO:0000256" key="8">
    <source>
        <dbReference type="ARBA" id="ARBA00023136"/>
    </source>
</evidence>
<evidence type="ECO:0000256" key="4">
    <source>
        <dbReference type="ARBA" id="ARBA00022692"/>
    </source>
</evidence>
<reference evidence="12" key="1">
    <citation type="submission" date="2017-12" db="EMBL/GenBank/DDBJ databases">
        <authorList>
            <person name="Zhang X."/>
        </authorList>
    </citation>
    <scope>NUCLEOTIDE SEQUENCE</scope>
</reference>
<dbReference type="InterPro" id="IPR039428">
    <property type="entry name" value="NUOK/Mnh_C1-like"/>
</dbReference>
<dbReference type="AlphaFoldDB" id="A0A3G1VW78"/>
<dbReference type="GeneID" id="38338110"/>
<evidence type="ECO:0000256" key="2">
    <source>
        <dbReference type="ARBA" id="ARBA00010519"/>
    </source>
</evidence>
<organism evidence="12">
    <name type="scientific">Sperchon plumifer</name>
    <dbReference type="NCBI Taxonomy" id="2047715"/>
    <lineage>
        <taxon>Eukaryota</taxon>
        <taxon>Metazoa</taxon>
        <taxon>Ecdysozoa</taxon>
        <taxon>Arthropoda</taxon>
        <taxon>Chelicerata</taxon>
        <taxon>Arachnida</taxon>
        <taxon>Acari</taxon>
        <taxon>Acariformes</taxon>
        <taxon>Trombidiformes</taxon>
        <taxon>Prostigmata</taxon>
        <taxon>Anystina</taxon>
        <taxon>Parasitengona</taxon>
        <taxon>Hydracarina</taxon>
        <taxon>Sperchontoidea</taxon>
        <taxon>Sperchontidae</taxon>
        <taxon>Sperchon</taxon>
    </lineage>
</organism>
<feature type="transmembrane region" description="Helical" evidence="11">
    <location>
        <begin position="46"/>
        <end position="70"/>
    </location>
</feature>
<dbReference type="GO" id="GO:0008137">
    <property type="term" value="F:NADH dehydrogenase (ubiquinone) activity"/>
    <property type="evidence" value="ECO:0007669"/>
    <property type="project" value="UniProtKB-EC"/>
</dbReference>
<dbReference type="Gene3D" id="1.10.287.3510">
    <property type="match status" value="1"/>
</dbReference>
<keyword evidence="5" id="KW-1278">Translocase</keyword>
<accession>A0A3G1VW78</accession>
<sequence>MFMIGMFSFLFFRFHYIMLLLSIEIMMLSIYFYFSYMTYFGLGSLGVLMFFLIMMVCGAGFGICLLVFYVRKGGVENFSSIF</sequence>
<evidence type="ECO:0000256" key="6">
    <source>
        <dbReference type="ARBA" id="ARBA00022989"/>
    </source>
</evidence>
<comment type="subcellular location">
    <subcellularLocation>
        <location evidence="1">Membrane</location>
        <topology evidence="1">Multi-pass membrane protein</topology>
    </subcellularLocation>
</comment>
<comment type="catalytic activity">
    <reaction evidence="10">
        <text>a ubiquinone + NADH + 5 H(+)(in) = a ubiquinol + NAD(+) + 4 H(+)(out)</text>
        <dbReference type="Rhea" id="RHEA:29091"/>
        <dbReference type="Rhea" id="RHEA-COMP:9565"/>
        <dbReference type="Rhea" id="RHEA-COMP:9566"/>
        <dbReference type="ChEBI" id="CHEBI:15378"/>
        <dbReference type="ChEBI" id="CHEBI:16389"/>
        <dbReference type="ChEBI" id="CHEBI:17976"/>
        <dbReference type="ChEBI" id="CHEBI:57540"/>
        <dbReference type="ChEBI" id="CHEBI:57945"/>
        <dbReference type="EC" id="7.1.1.2"/>
    </reaction>
</comment>
<evidence type="ECO:0000256" key="9">
    <source>
        <dbReference type="ARBA" id="ARBA00031586"/>
    </source>
</evidence>
<keyword evidence="4 11" id="KW-0812">Transmembrane</keyword>
<evidence type="ECO:0000313" key="12">
    <source>
        <dbReference type="EMBL" id="AYK28785.1"/>
    </source>
</evidence>
<comment type="similarity">
    <text evidence="2">Belongs to the complex I subunit 4L family.</text>
</comment>
<dbReference type="RefSeq" id="YP_009535755.1">
    <property type="nucleotide sequence ID" value="NC_039813.1"/>
</dbReference>
<geneLocation type="mitochondrion" evidence="12"/>
<dbReference type="EMBL" id="MG701313">
    <property type="protein sequence ID" value="AYK28785.1"/>
    <property type="molecule type" value="Genomic_DNA"/>
</dbReference>
<evidence type="ECO:0000256" key="5">
    <source>
        <dbReference type="ARBA" id="ARBA00022967"/>
    </source>
</evidence>
<dbReference type="Pfam" id="PF00420">
    <property type="entry name" value="Oxidored_q2"/>
    <property type="match status" value="1"/>
</dbReference>
<feature type="transmembrane region" description="Helical" evidence="11">
    <location>
        <begin position="12"/>
        <end position="34"/>
    </location>
</feature>
<evidence type="ECO:0000256" key="7">
    <source>
        <dbReference type="ARBA" id="ARBA00023027"/>
    </source>
</evidence>
<proteinExistence type="inferred from homology"/>
<protein>
    <recommendedName>
        <fullName evidence="3">NADH-ubiquinone oxidoreductase chain 4L</fullName>
    </recommendedName>
    <alternativeName>
        <fullName evidence="9">NADH dehydrogenase subunit 4L</fullName>
    </alternativeName>
</protein>
<name>A0A3G1VW78_9ACAR</name>
<keyword evidence="7" id="KW-0520">NAD</keyword>
<dbReference type="GO" id="GO:0016020">
    <property type="term" value="C:membrane"/>
    <property type="evidence" value="ECO:0007669"/>
    <property type="project" value="UniProtKB-SubCell"/>
</dbReference>
<dbReference type="CTD" id="4539"/>
<gene>
    <name evidence="12" type="primary">ND4L</name>
</gene>
<evidence type="ECO:0000256" key="10">
    <source>
        <dbReference type="ARBA" id="ARBA00049551"/>
    </source>
</evidence>
<evidence type="ECO:0000256" key="11">
    <source>
        <dbReference type="SAM" id="Phobius"/>
    </source>
</evidence>
<evidence type="ECO:0000256" key="3">
    <source>
        <dbReference type="ARBA" id="ARBA00016612"/>
    </source>
</evidence>
<keyword evidence="12" id="KW-0496">Mitochondrion</keyword>
<keyword evidence="6 11" id="KW-1133">Transmembrane helix</keyword>